<evidence type="ECO:0000259" key="1">
    <source>
        <dbReference type="PROSITE" id="PS51340"/>
    </source>
</evidence>
<dbReference type="GO" id="GO:0003824">
    <property type="term" value="F:catalytic activity"/>
    <property type="evidence" value="ECO:0007669"/>
    <property type="project" value="InterPro"/>
</dbReference>
<dbReference type="SUPFAM" id="SSF141673">
    <property type="entry name" value="MOSC N-terminal domain-like"/>
    <property type="match status" value="1"/>
</dbReference>
<sequence length="266" mass="29411">MHLSSLYRFPLKSAIGESLPSLQLDGLGVVGDRRWMLADAENGRFLTQRTFPRMSGLQARWNQVGGLTLEAPDRPSLDVALPDPDEALRGVIIWRDSMRVPDAGDEAAAWVSEFMGKPCRLVHVPAERARYIEGNVTGDEKVGFADGFPLLLIGQASLDDLVARVGRPLEMLRFRPNLVVQGSEPYAEDSWKRIRIGGVEFTVAKGCSRCIITTIDPQTGERSTDREPLTTLRSYRQREGEILFGQNLINHGSGELLVGMPVEVLA</sequence>
<dbReference type="InterPro" id="IPR005302">
    <property type="entry name" value="MoCF_Sase_C"/>
</dbReference>
<dbReference type="SUPFAM" id="SSF50800">
    <property type="entry name" value="PK beta-barrel domain-like"/>
    <property type="match status" value="1"/>
</dbReference>
<dbReference type="AlphaFoldDB" id="A0A4Q9QQQ4"/>
<name>A0A4Q9QQQ4_9GAMM</name>
<dbReference type="RefSeq" id="WP_131178382.1">
    <property type="nucleotide sequence ID" value="NZ_QJUI01000002.1"/>
</dbReference>
<dbReference type="EMBL" id="QJUI01000002">
    <property type="protein sequence ID" value="TBU83237.1"/>
    <property type="molecule type" value="Genomic_DNA"/>
</dbReference>
<dbReference type="InterPro" id="IPR005303">
    <property type="entry name" value="MOCOS_middle"/>
</dbReference>
<evidence type="ECO:0000313" key="3">
    <source>
        <dbReference type="Proteomes" id="UP000292302"/>
    </source>
</evidence>
<dbReference type="GO" id="GO:0030151">
    <property type="term" value="F:molybdenum ion binding"/>
    <property type="evidence" value="ECO:0007669"/>
    <property type="project" value="InterPro"/>
</dbReference>
<dbReference type="InterPro" id="IPR011037">
    <property type="entry name" value="Pyrv_Knase-like_insert_dom_sf"/>
</dbReference>
<protein>
    <submittedName>
        <fullName evidence="2">MOSC domain-containing protein</fullName>
    </submittedName>
</protein>
<keyword evidence="3" id="KW-1185">Reference proteome</keyword>
<dbReference type="OrthoDB" id="581532at2"/>
<feature type="domain" description="MOSC" evidence="1">
    <location>
        <begin position="119"/>
        <end position="265"/>
    </location>
</feature>
<dbReference type="PROSITE" id="PS51340">
    <property type="entry name" value="MOSC"/>
    <property type="match status" value="1"/>
</dbReference>
<evidence type="ECO:0000313" key="2">
    <source>
        <dbReference type="EMBL" id="TBU83237.1"/>
    </source>
</evidence>
<dbReference type="PANTHER" id="PTHR14237:SF19">
    <property type="entry name" value="MITOCHONDRIAL AMIDOXIME REDUCING COMPONENT 1"/>
    <property type="match status" value="1"/>
</dbReference>
<comment type="caution">
    <text evidence="2">The sequence shown here is derived from an EMBL/GenBank/DDBJ whole genome shotgun (WGS) entry which is preliminary data.</text>
</comment>
<reference evidence="2 3" key="1">
    <citation type="submission" date="2018-06" db="EMBL/GenBank/DDBJ databases">
        <title>Three novel Pseudomonas species isolated from symptomatic oak.</title>
        <authorList>
            <person name="Bueno-Gonzalez V."/>
            <person name="Brady C."/>
        </authorList>
    </citation>
    <scope>NUCLEOTIDE SEQUENCE [LARGE SCALE GENOMIC DNA]</scope>
    <source>
        <strain evidence="2 3">P9A</strain>
    </source>
</reference>
<dbReference type="Pfam" id="PF03476">
    <property type="entry name" value="MOSC_N"/>
    <property type="match status" value="1"/>
</dbReference>
<dbReference type="Pfam" id="PF03473">
    <property type="entry name" value="MOSC"/>
    <property type="match status" value="1"/>
</dbReference>
<dbReference type="PANTHER" id="PTHR14237">
    <property type="entry name" value="MOLYBDOPTERIN COFACTOR SULFURASE MOSC"/>
    <property type="match status" value="1"/>
</dbReference>
<gene>
    <name evidence="2" type="ORF">DNK06_01990</name>
</gene>
<accession>A0A4Q9QQQ4</accession>
<organism evidence="2 3">
    <name type="scientific">Phytopseudomonas daroniae</name>
    <dbReference type="NCBI Taxonomy" id="2487519"/>
    <lineage>
        <taxon>Bacteria</taxon>
        <taxon>Pseudomonadati</taxon>
        <taxon>Pseudomonadota</taxon>
        <taxon>Gammaproteobacteria</taxon>
        <taxon>Pseudomonadales</taxon>
        <taxon>Pseudomonadaceae</taxon>
        <taxon>Phytopseudomonas</taxon>
    </lineage>
</organism>
<proteinExistence type="predicted"/>
<dbReference type="Proteomes" id="UP000292302">
    <property type="component" value="Unassembled WGS sequence"/>
</dbReference>
<dbReference type="GO" id="GO:0030170">
    <property type="term" value="F:pyridoxal phosphate binding"/>
    <property type="evidence" value="ECO:0007669"/>
    <property type="project" value="InterPro"/>
</dbReference>